<feature type="region of interest" description="Disordered" evidence="1">
    <location>
        <begin position="1"/>
        <end position="26"/>
    </location>
</feature>
<protein>
    <submittedName>
        <fullName evidence="2">Uncharacterized protein</fullName>
    </submittedName>
</protein>
<accession>A0A8S1HGC7</accession>
<gene>
    <name evidence="2" type="ORF">CAUJ_LOCUS10126</name>
</gene>
<dbReference type="AlphaFoldDB" id="A0A8S1HGC7"/>
<keyword evidence="3" id="KW-1185">Reference proteome</keyword>
<dbReference type="EMBL" id="CAJGYM010000042">
    <property type="protein sequence ID" value="CAD6194207.1"/>
    <property type="molecule type" value="Genomic_DNA"/>
</dbReference>
<reference evidence="2" key="1">
    <citation type="submission" date="2020-10" db="EMBL/GenBank/DDBJ databases">
        <authorList>
            <person name="Kikuchi T."/>
        </authorList>
    </citation>
    <scope>NUCLEOTIDE SEQUENCE</scope>
    <source>
        <strain evidence="2">NKZ352</strain>
    </source>
</reference>
<feature type="compositionally biased region" description="Low complexity" evidence="1">
    <location>
        <begin position="138"/>
        <end position="147"/>
    </location>
</feature>
<comment type="caution">
    <text evidence="2">The sequence shown here is derived from an EMBL/GenBank/DDBJ whole genome shotgun (WGS) entry which is preliminary data.</text>
</comment>
<evidence type="ECO:0000256" key="1">
    <source>
        <dbReference type="SAM" id="MobiDB-lite"/>
    </source>
</evidence>
<feature type="region of interest" description="Disordered" evidence="1">
    <location>
        <begin position="98"/>
        <end position="204"/>
    </location>
</feature>
<name>A0A8S1HGC7_9PELO</name>
<feature type="compositionally biased region" description="Basic and acidic residues" evidence="1">
    <location>
        <begin position="1"/>
        <end position="22"/>
    </location>
</feature>
<organism evidence="2 3">
    <name type="scientific">Caenorhabditis auriculariae</name>
    <dbReference type="NCBI Taxonomy" id="2777116"/>
    <lineage>
        <taxon>Eukaryota</taxon>
        <taxon>Metazoa</taxon>
        <taxon>Ecdysozoa</taxon>
        <taxon>Nematoda</taxon>
        <taxon>Chromadorea</taxon>
        <taxon>Rhabditida</taxon>
        <taxon>Rhabditina</taxon>
        <taxon>Rhabditomorpha</taxon>
        <taxon>Rhabditoidea</taxon>
        <taxon>Rhabditidae</taxon>
        <taxon>Peloderinae</taxon>
        <taxon>Caenorhabditis</taxon>
    </lineage>
</organism>
<evidence type="ECO:0000313" key="2">
    <source>
        <dbReference type="EMBL" id="CAD6194207.1"/>
    </source>
</evidence>
<feature type="compositionally biased region" description="Basic residues" evidence="1">
    <location>
        <begin position="148"/>
        <end position="204"/>
    </location>
</feature>
<proteinExistence type="predicted"/>
<evidence type="ECO:0000313" key="3">
    <source>
        <dbReference type="Proteomes" id="UP000835052"/>
    </source>
</evidence>
<sequence length="204" mass="22668">MRERLIDEAEKEKEEKEDDSRLRYGNPTDHVIWPRVTVIIDPNDRRENVGANKFYSFLQRQNEQSNVWPGSSLSLRGSVLLAACQGYGRSLSTKRWRVANASEKEGRSQKERKRKAHGSNEHIVVQPDQSSLSISLRPKMVAAAAKSPAKKSKIAKKPKAPKVKKATTKPVKKASPKKKAAPKKVAAKKSPAKKAAPKKAAAKK</sequence>
<dbReference type="Proteomes" id="UP000835052">
    <property type="component" value="Unassembled WGS sequence"/>
</dbReference>